<dbReference type="SUPFAM" id="SSF64438">
    <property type="entry name" value="CNF1/YfiH-like putative cysteine hydrolases"/>
    <property type="match status" value="1"/>
</dbReference>
<dbReference type="Gene3D" id="3.30.1330.200">
    <property type="match status" value="1"/>
</dbReference>
<comment type="caution">
    <text evidence="4">The sequence shown here is derived from an EMBL/GenBank/DDBJ whole genome shotgun (WGS) entry which is preliminary data.</text>
</comment>
<dbReference type="GO" id="GO:0006935">
    <property type="term" value="P:chemotaxis"/>
    <property type="evidence" value="ECO:0007669"/>
    <property type="project" value="UniProtKB-UniRule"/>
</dbReference>
<evidence type="ECO:0000313" key="5">
    <source>
        <dbReference type="Proteomes" id="UP000306223"/>
    </source>
</evidence>
<dbReference type="EMBL" id="SUNH01000032">
    <property type="protein sequence ID" value="TJZ80794.1"/>
    <property type="molecule type" value="Genomic_DNA"/>
</dbReference>
<dbReference type="OrthoDB" id="9807202at2"/>
<protein>
    <recommendedName>
        <fullName evidence="3">Probable chemoreceptor glutamine deamidase CheD</fullName>
        <ecNumber evidence="3">3.5.1.44</ecNumber>
    </recommendedName>
</protein>
<sequence length="173" mass="18720">MIREPGSTVIHVVQGEHAISDVPDVVLTTVLGSCVSACIMDPERRIGGLNHFLLPDAGPGGPDIRYAAAAMEVLVNGLMRRGAVRSHLRAKLFGGARMMAGLPDIGQRNADAARRFLQDEGIPLIASDLCGSQARRIRFWPTIGRVQLHLLGEARVPVREQPMPQRGGDVELF</sequence>
<keyword evidence="5" id="KW-1185">Reference proteome</keyword>
<dbReference type="EC" id="3.5.1.44" evidence="3"/>
<evidence type="ECO:0000313" key="4">
    <source>
        <dbReference type="EMBL" id="TJZ80794.1"/>
    </source>
</evidence>
<organism evidence="4 5">
    <name type="scientific">Paracoccus hibiscisoli</name>
    <dbReference type="NCBI Taxonomy" id="2023261"/>
    <lineage>
        <taxon>Bacteria</taxon>
        <taxon>Pseudomonadati</taxon>
        <taxon>Pseudomonadota</taxon>
        <taxon>Alphaproteobacteria</taxon>
        <taxon>Rhodobacterales</taxon>
        <taxon>Paracoccaceae</taxon>
        <taxon>Paracoccus</taxon>
    </lineage>
</organism>
<dbReference type="RefSeq" id="WP_136857982.1">
    <property type="nucleotide sequence ID" value="NZ_SUNH01000032.1"/>
</dbReference>
<name>A0A4U0QXK1_9RHOB</name>
<reference evidence="4 5" key="1">
    <citation type="submission" date="2019-04" db="EMBL/GenBank/DDBJ databases">
        <authorList>
            <person name="Li J."/>
        </authorList>
    </citation>
    <scope>NUCLEOTIDE SEQUENCE [LARGE SCALE GENOMIC DNA]</scope>
    <source>
        <strain evidence="4 5">CCTCC AB2016182</strain>
    </source>
</reference>
<keyword evidence="1 3" id="KW-0145">Chemotaxis</keyword>
<accession>A0A4U0QXK1</accession>
<dbReference type="InterPro" id="IPR038592">
    <property type="entry name" value="CheD-like_sf"/>
</dbReference>
<keyword evidence="2 3" id="KW-0378">Hydrolase</keyword>
<dbReference type="AlphaFoldDB" id="A0A4U0QXK1"/>
<proteinExistence type="inferred from homology"/>
<evidence type="ECO:0000256" key="1">
    <source>
        <dbReference type="ARBA" id="ARBA00022500"/>
    </source>
</evidence>
<dbReference type="HAMAP" id="MF_01440">
    <property type="entry name" value="CheD"/>
    <property type="match status" value="1"/>
</dbReference>
<dbReference type="Proteomes" id="UP000306223">
    <property type="component" value="Unassembled WGS sequence"/>
</dbReference>
<comment type="catalytic activity">
    <reaction evidence="3">
        <text>L-glutaminyl-[protein] + H2O = L-glutamyl-[protein] + NH4(+)</text>
        <dbReference type="Rhea" id="RHEA:16441"/>
        <dbReference type="Rhea" id="RHEA-COMP:10207"/>
        <dbReference type="Rhea" id="RHEA-COMP:10208"/>
        <dbReference type="ChEBI" id="CHEBI:15377"/>
        <dbReference type="ChEBI" id="CHEBI:28938"/>
        <dbReference type="ChEBI" id="CHEBI:29973"/>
        <dbReference type="ChEBI" id="CHEBI:30011"/>
        <dbReference type="EC" id="3.5.1.44"/>
    </reaction>
</comment>
<dbReference type="PANTHER" id="PTHR35147:SF3">
    <property type="entry name" value="CHEMORECEPTOR GLUTAMINE DEAMIDASE CHED 1-RELATED"/>
    <property type="match status" value="1"/>
</dbReference>
<dbReference type="CDD" id="cd16352">
    <property type="entry name" value="CheD"/>
    <property type="match status" value="1"/>
</dbReference>
<dbReference type="InterPro" id="IPR005659">
    <property type="entry name" value="Chemorcpt_Glu_NH3ase_CheD"/>
</dbReference>
<gene>
    <name evidence="3" type="primary">cheD</name>
    <name evidence="4" type="ORF">FA740_16895</name>
</gene>
<dbReference type="GO" id="GO:0050568">
    <property type="term" value="F:protein-glutamine glutaminase activity"/>
    <property type="evidence" value="ECO:0007669"/>
    <property type="project" value="UniProtKB-UniRule"/>
</dbReference>
<dbReference type="PANTHER" id="PTHR35147">
    <property type="entry name" value="CHEMORECEPTOR GLUTAMINE DEAMIDASE CHED-RELATED"/>
    <property type="match status" value="1"/>
</dbReference>
<comment type="function">
    <text evidence="3">Probably deamidates glutamine residues to glutamate on methyl-accepting chemotaxis receptors (MCPs), playing an important role in chemotaxis.</text>
</comment>
<evidence type="ECO:0000256" key="2">
    <source>
        <dbReference type="ARBA" id="ARBA00022801"/>
    </source>
</evidence>
<evidence type="ECO:0000256" key="3">
    <source>
        <dbReference type="HAMAP-Rule" id="MF_01440"/>
    </source>
</evidence>
<dbReference type="InterPro" id="IPR011324">
    <property type="entry name" value="Cytotoxic_necrot_fac-like_cat"/>
</dbReference>
<comment type="similarity">
    <text evidence="3">Belongs to the CheD family.</text>
</comment>
<dbReference type="Pfam" id="PF03975">
    <property type="entry name" value="CheD"/>
    <property type="match status" value="1"/>
</dbReference>